<protein>
    <submittedName>
        <fullName evidence="3">DUF454 domain-containing protein</fullName>
    </submittedName>
</protein>
<evidence type="ECO:0000313" key="4">
    <source>
        <dbReference type="Proteomes" id="UP000471640"/>
    </source>
</evidence>
<dbReference type="AlphaFoldDB" id="A0A6P1DY55"/>
<proteinExistence type="predicted"/>
<dbReference type="InterPro" id="IPR007401">
    <property type="entry name" value="DUF454"/>
</dbReference>
<accession>A0A6P1DY55</accession>
<evidence type="ECO:0000313" key="3">
    <source>
        <dbReference type="EMBL" id="NEX23247.1"/>
    </source>
</evidence>
<feature type="transmembrane region" description="Helical" evidence="2">
    <location>
        <begin position="25"/>
        <end position="57"/>
    </location>
</feature>
<dbReference type="Proteomes" id="UP000471640">
    <property type="component" value="Unassembled WGS sequence"/>
</dbReference>
<keyword evidence="2" id="KW-0812">Transmembrane</keyword>
<feature type="region of interest" description="Disordered" evidence="1">
    <location>
        <begin position="135"/>
        <end position="166"/>
    </location>
</feature>
<comment type="caution">
    <text evidence="3">The sequence shown here is derived from an EMBL/GenBank/DDBJ whole genome shotgun (WGS) entry which is preliminary data.</text>
</comment>
<dbReference type="GO" id="GO:0005886">
    <property type="term" value="C:plasma membrane"/>
    <property type="evidence" value="ECO:0007669"/>
    <property type="project" value="TreeGrafter"/>
</dbReference>
<feature type="compositionally biased region" description="Polar residues" evidence="1">
    <location>
        <begin position="140"/>
        <end position="150"/>
    </location>
</feature>
<dbReference type="PANTHER" id="PTHR35813">
    <property type="entry name" value="INNER MEMBRANE PROTEIN YBAN"/>
    <property type="match status" value="1"/>
</dbReference>
<keyword evidence="4" id="KW-1185">Reference proteome</keyword>
<feature type="transmembrane region" description="Helical" evidence="2">
    <location>
        <begin position="115"/>
        <end position="132"/>
    </location>
</feature>
<dbReference type="RefSeq" id="WP_164656677.1">
    <property type="nucleotide sequence ID" value="NZ_JAAIJR010000173.1"/>
</dbReference>
<keyword evidence="2" id="KW-0472">Membrane</keyword>
<feature type="transmembrane region" description="Helical" evidence="2">
    <location>
        <begin position="93"/>
        <end position="109"/>
    </location>
</feature>
<organism evidence="3 4">
    <name type="scientific">Thiorhodococcus mannitoliphagus</name>
    <dbReference type="NCBI Taxonomy" id="329406"/>
    <lineage>
        <taxon>Bacteria</taxon>
        <taxon>Pseudomonadati</taxon>
        <taxon>Pseudomonadota</taxon>
        <taxon>Gammaproteobacteria</taxon>
        <taxon>Chromatiales</taxon>
        <taxon>Chromatiaceae</taxon>
        <taxon>Thiorhodococcus</taxon>
    </lineage>
</organism>
<evidence type="ECO:0000256" key="1">
    <source>
        <dbReference type="SAM" id="MobiDB-lite"/>
    </source>
</evidence>
<evidence type="ECO:0000256" key="2">
    <source>
        <dbReference type="SAM" id="Phobius"/>
    </source>
</evidence>
<sequence>MEPSAQRAQLDAPGVDQRRHHLYNILAWMCFGLGFVGILLPLMPTTVFWICAAWLWLRSRPHRVKFLVGHPRFGESIRGFLERGEICRTGKKAAVLGMTGSLALWLLLFTPDWRLGLLVGAILTAVAAWISTRPEGRPQPKTSVAVTLNPGSWAAPASKPATDRSR</sequence>
<name>A0A6P1DY55_9GAMM</name>
<reference evidence="3 4" key="2">
    <citation type="submission" date="2020-02" db="EMBL/GenBank/DDBJ databases">
        <title>Genome sequences of Thiorhodococcus mannitoliphagus and Thiorhodococcus minor, purple sulfur photosynthetic bacteria in the gammaproteobacterial family, Chromatiaceae.</title>
        <authorList>
            <person name="Aviles F.A."/>
            <person name="Meyer T.E."/>
            <person name="Kyndt J.A."/>
        </authorList>
    </citation>
    <scope>NUCLEOTIDE SEQUENCE [LARGE SCALE GENOMIC DNA]</scope>
    <source>
        <strain evidence="3 4">DSM 18266</strain>
    </source>
</reference>
<dbReference type="PANTHER" id="PTHR35813:SF1">
    <property type="entry name" value="INNER MEMBRANE PROTEIN YBAN"/>
    <property type="match status" value="1"/>
</dbReference>
<keyword evidence="2" id="KW-1133">Transmembrane helix</keyword>
<dbReference type="EMBL" id="JAAIJR010000173">
    <property type="protein sequence ID" value="NEX23247.1"/>
    <property type="molecule type" value="Genomic_DNA"/>
</dbReference>
<reference evidence="4" key="1">
    <citation type="journal article" date="2020" name="Microbiol. Resour. Announc.">
        <title>Draft Genome Sequences of Thiorhodococcus mannitoliphagus and Thiorhodococcus minor, Purple Sulfur Photosynthetic Bacteria in the Gammaproteobacterial Family Chromatiaceae.</title>
        <authorList>
            <person name="Aviles F.A."/>
            <person name="Meyer T.E."/>
            <person name="Kyndt J.A."/>
        </authorList>
    </citation>
    <scope>NUCLEOTIDE SEQUENCE [LARGE SCALE GENOMIC DNA]</scope>
    <source>
        <strain evidence="4">DSM 18266</strain>
    </source>
</reference>
<dbReference type="Pfam" id="PF04304">
    <property type="entry name" value="DUF454"/>
    <property type="match status" value="1"/>
</dbReference>
<gene>
    <name evidence="3" type="ORF">G3480_23610</name>
</gene>